<organism evidence="2 3">
    <name type="scientific">Opitutus terrae (strain DSM 11246 / JCM 15787 / PB90-1)</name>
    <dbReference type="NCBI Taxonomy" id="452637"/>
    <lineage>
        <taxon>Bacteria</taxon>
        <taxon>Pseudomonadati</taxon>
        <taxon>Verrucomicrobiota</taxon>
        <taxon>Opitutia</taxon>
        <taxon>Opitutales</taxon>
        <taxon>Opitutaceae</taxon>
        <taxon>Opitutus</taxon>
    </lineage>
</organism>
<keyword evidence="1" id="KW-1133">Transmembrane helix</keyword>
<dbReference type="AlphaFoldDB" id="B1ZRJ7"/>
<dbReference type="RefSeq" id="WP_012377167.1">
    <property type="nucleotide sequence ID" value="NC_010571.1"/>
</dbReference>
<name>B1ZRJ7_OPITP</name>
<evidence type="ECO:0000313" key="3">
    <source>
        <dbReference type="Proteomes" id="UP000007013"/>
    </source>
</evidence>
<protein>
    <submittedName>
        <fullName evidence="2">Uncharacterized protein</fullName>
    </submittedName>
</protein>
<keyword evidence="3" id="KW-1185">Reference proteome</keyword>
<proteinExistence type="predicted"/>
<gene>
    <name evidence="2" type="ordered locus">Oter_4376</name>
</gene>
<evidence type="ECO:0000313" key="2">
    <source>
        <dbReference type="EMBL" id="ACB77647.1"/>
    </source>
</evidence>
<feature type="transmembrane region" description="Helical" evidence="1">
    <location>
        <begin position="21"/>
        <end position="38"/>
    </location>
</feature>
<dbReference type="EMBL" id="CP001032">
    <property type="protein sequence ID" value="ACB77647.1"/>
    <property type="molecule type" value="Genomic_DNA"/>
</dbReference>
<evidence type="ECO:0000256" key="1">
    <source>
        <dbReference type="SAM" id="Phobius"/>
    </source>
</evidence>
<sequence>MKKKPRKNKSKSTSRRPTNKWRAAAIVFLIILIVLVLVDHWEPLTVFAERLIEFIWDTKKEMVEILVCLFELKKK</sequence>
<dbReference type="Proteomes" id="UP000007013">
    <property type="component" value="Chromosome"/>
</dbReference>
<keyword evidence="1" id="KW-0812">Transmembrane</keyword>
<keyword evidence="1" id="KW-0472">Membrane</keyword>
<accession>B1ZRJ7</accession>
<dbReference type="HOGENOM" id="CLU_2667522_0_0_0"/>
<reference evidence="2 3" key="1">
    <citation type="journal article" date="2011" name="J. Bacteriol.">
        <title>Genome sequence of the verrucomicrobium Opitutus terrae PB90-1, an abundant inhabitant of rice paddy soil ecosystems.</title>
        <authorList>
            <person name="van Passel M.W."/>
            <person name="Kant R."/>
            <person name="Palva A."/>
            <person name="Copeland A."/>
            <person name="Lucas S."/>
            <person name="Lapidus A."/>
            <person name="Glavina del Rio T."/>
            <person name="Pitluck S."/>
            <person name="Goltsman E."/>
            <person name="Clum A."/>
            <person name="Sun H."/>
            <person name="Schmutz J."/>
            <person name="Larimer F.W."/>
            <person name="Land M.L."/>
            <person name="Hauser L."/>
            <person name="Kyrpides N."/>
            <person name="Mikhailova N."/>
            <person name="Richardson P.P."/>
            <person name="Janssen P.H."/>
            <person name="de Vos W.M."/>
            <person name="Smidt H."/>
        </authorList>
    </citation>
    <scope>NUCLEOTIDE SEQUENCE [LARGE SCALE GENOMIC DNA]</scope>
    <source>
        <strain evidence="3">DSM 11246 / JCM 15787 / PB90-1</strain>
    </source>
</reference>
<dbReference type="KEGG" id="ote:Oter_4376"/>